<dbReference type="AlphaFoldDB" id="A0A9W6XAJ5"/>
<gene>
    <name evidence="1" type="ORF">Pfra01_000909200</name>
</gene>
<dbReference type="Proteomes" id="UP001165121">
    <property type="component" value="Unassembled WGS sequence"/>
</dbReference>
<keyword evidence="2" id="KW-1185">Reference proteome</keyword>
<comment type="caution">
    <text evidence="1">The sequence shown here is derived from an EMBL/GenBank/DDBJ whole genome shotgun (WGS) entry which is preliminary data.</text>
</comment>
<name>A0A9W6XAJ5_9STRA</name>
<protein>
    <submittedName>
        <fullName evidence="1">Unnamed protein product</fullName>
    </submittedName>
</protein>
<proteinExistence type="predicted"/>
<sequence>MFLPCFQRTDGSAPLKRQRQILPTAKPALRSATAARWSPANQTPIPCLDLRETLPATHANLSQSAQPCTTTQLTDHSIQSLPFVESTLPGSHSVSNDLESVRYASFSGVQLEDSRRTGILMGEIPSALVGHLPEQVESTSSVAEAVRVATKIKRSRDGFVGELAQTDMWPSRIWELVFQKFYVDTPGAVRGLSKKQVTTRVNNARSADKGQGISAQVEAPKKVKKKNLRVPILVFFSLTTRGTMTKSNG</sequence>
<accession>A0A9W6XAJ5</accession>
<dbReference type="OrthoDB" id="112883at2759"/>
<evidence type="ECO:0000313" key="2">
    <source>
        <dbReference type="Proteomes" id="UP001165121"/>
    </source>
</evidence>
<evidence type="ECO:0000313" key="1">
    <source>
        <dbReference type="EMBL" id="GMF34892.1"/>
    </source>
</evidence>
<organism evidence="1 2">
    <name type="scientific">Phytophthora fragariaefolia</name>
    <dbReference type="NCBI Taxonomy" id="1490495"/>
    <lineage>
        <taxon>Eukaryota</taxon>
        <taxon>Sar</taxon>
        <taxon>Stramenopiles</taxon>
        <taxon>Oomycota</taxon>
        <taxon>Peronosporomycetes</taxon>
        <taxon>Peronosporales</taxon>
        <taxon>Peronosporaceae</taxon>
        <taxon>Phytophthora</taxon>
    </lineage>
</organism>
<reference evidence="1" key="1">
    <citation type="submission" date="2023-04" db="EMBL/GenBank/DDBJ databases">
        <title>Phytophthora fragariaefolia NBRC 109709.</title>
        <authorList>
            <person name="Ichikawa N."/>
            <person name="Sato H."/>
            <person name="Tonouchi N."/>
        </authorList>
    </citation>
    <scope>NUCLEOTIDE SEQUENCE</scope>
    <source>
        <strain evidence="1">NBRC 109709</strain>
    </source>
</reference>
<dbReference type="EMBL" id="BSXT01000836">
    <property type="protein sequence ID" value="GMF34892.1"/>
    <property type="molecule type" value="Genomic_DNA"/>
</dbReference>